<gene>
    <name evidence="2" type="ORF">Tco_0702867</name>
</gene>
<reference evidence="2" key="2">
    <citation type="submission" date="2022-01" db="EMBL/GenBank/DDBJ databases">
        <authorList>
            <person name="Yamashiro T."/>
            <person name="Shiraishi A."/>
            <person name="Satake H."/>
            <person name="Nakayama K."/>
        </authorList>
    </citation>
    <scope>NUCLEOTIDE SEQUENCE</scope>
</reference>
<feature type="compositionally biased region" description="Basic and acidic residues" evidence="1">
    <location>
        <begin position="595"/>
        <end position="604"/>
    </location>
</feature>
<sequence>MLFNVAGIENVATKPVTAKKPTLPRKKRPVATDAGGSALPAKRVREDYRASFGSATGGKSLSVIKELLKRSVLNAEIGVAAVATLPFVTSSVSASPKRETADFNDVITGPNVRTIGPSERFVISSHSSHHYSNNTSEAETDSVIRFSDPSMMTEAVITTETADRPGKELSLGSREVDSATLRDIFVPRWSVPNDTLLDDHDTSREFIDHLAPPVLFSQIRAMDCHQLFTEYNVGTARQACLNAEVRMRTEYNLSERKRLEDEYAEAAKAKNAHASEASLLRQQNTTFEYEKEILNKRAAELQSLSSHREQELVDLNVVTTFLKSQNNDLVSQVHALEKSCSTLRDQVAGYELFKQQIEAIQDAQVKAIDDRVDKLDADLLNLVLHLDKEFYPRFLTAIVGRMWMLSRGDGLAARIDHGKARRTLGEVAAYNPSAESDYVTALRALQDVDFSLLSDLHSLRDASIQDVMDKLCLKGHVSDLLRLLQPDVDQLTLLIHRLEDQVVIGETSLSFSLNVMHARVEKIKGDVAGGSLSVHDALVLLAEPLSAENLTDVASSSGTAPPNAVGTTALSTVIVSTNSAPPITMNDYDMQGADNQERSREKGKSSVAGMVEVEFEKEELDTTP</sequence>
<evidence type="ECO:0000313" key="3">
    <source>
        <dbReference type="Proteomes" id="UP001151760"/>
    </source>
</evidence>
<keyword evidence="3" id="KW-1185">Reference proteome</keyword>
<evidence type="ECO:0000313" key="2">
    <source>
        <dbReference type="EMBL" id="GJS70026.1"/>
    </source>
</evidence>
<protein>
    <submittedName>
        <fullName evidence="2">Uncharacterized protein</fullName>
    </submittedName>
</protein>
<comment type="caution">
    <text evidence="2">The sequence shown here is derived from an EMBL/GenBank/DDBJ whole genome shotgun (WGS) entry which is preliminary data.</text>
</comment>
<evidence type="ECO:0000256" key="1">
    <source>
        <dbReference type="SAM" id="MobiDB-lite"/>
    </source>
</evidence>
<organism evidence="2 3">
    <name type="scientific">Tanacetum coccineum</name>
    <dbReference type="NCBI Taxonomy" id="301880"/>
    <lineage>
        <taxon>Eukaryota</taxon>
        <taxon>Viridiplantae</taxon>
        <taxon>Streptophyta</taxon>
        <taxon>Embryophyta</taxon>
        <taxon>Tracheophyta</taxon>
        <taxon>Spermatophyta</taxon>
        <taxon>Magnoliopsida</taxon>
        <taxon>eudicotyledons</taxon>
        <taxon>Gunneridae</taxon>
        <taxon>Pentapetalae</taxon>
        <taxon>asterids</taxon>
        <taxon>campanulids</taxon>
        <taxon>Asterales</taxon>
        <taxon>Asteraceae</taxon>
        <taxon>Asteroideae</taxon>
        <taxon>Anthemideae</taxon>
        <taxon>Anthemidinae</taxon>
        <taxon>Tanacetum</taxon>
    </lineage>
</organism>
<feature type="region of interest" description="Disordered" evidence="1">
    <location>
        <begin position="17"/>
        <end position="38"/>
    </location>
</feature>
<proteinExistence type="predicted"/>
<accession>A0ABQ4XY41</accession>
<feature type="region of interest" description="Disordered" evidence="1">
    <location>
        <begin position="587"/>
        <end position="624"/>
    </location>
</feature>
<dbReference type="Proteomes" id="UP001151760">
    <property type="component" value="Unassembled WGS sequence"/>
</dbReference>
<reference evidence="2" key="1">
    <citation type="journal article" date="2022" name="Int. J. Mol. Sci.">
        <title>Draft Genome of Tanacetum Coccineum: Genomic Comparison of Closely Related Tanacetum-Family Plants.</title>
        <authorList>
            <person name="Yamashiro T."/>
            <person name="Shiraishi A."/>
            <person name="Nakayama K."/>
            <person name="Satake H."/>
        </authorList>
    </citation>
    <scope>NUCLEOTIDE SEQUENCE</scope>
</reference>
<dbReference type="EMBL" id="BQNB010009904">
    <property type="protein sequence ID" value="GJS70026.1"/>
    <property type="molecule type" value="Genomic_DNA"/>
</dbReference>
<feature type="compositionally biased region" description="Acidic residues" evidence="1">
    <location>
        <begin position="613"/>
        <end position="624"/>
    </location>
</feature>
<name>A0ABQ4XY41_9ASTR</name>